<dbReference type="InterPro" id="IPR051532">
    <property type="entry name" value="Ester_Hydrolysis_Enzymes"/>
</dbReference>
<gene>
    <name evidence="4" type="ORF">CTAYLR_005936</name>
</gene>
<protein>
    <recommendedName>
        <fullName evidence="3">SGNH hydrolase-type esterase domain-containing protein</fullName>
    </recommendedName>
</protein>
<evidence type="ECO:0000313" key="5">
    <source>
        <dbReference type="Proteomes" id="UP001230188"/>
    </source>
</evidence>
<feature type="transmembrane region" description="Helical" evidence="2">
    <location>
        <begin position="457"/>
        <end position="481"/>
    </location>
</feature>
<feature type="compositionally biased region" description="Low complexity" evidence="1">
    <location>
        <begin position="282"/>
        <end position="310"/>
    </location>
</feature>
<feature type="region of interest" description="Disordered" evidence="1">
    <location>
        <begin position="282"/>
        <end position="324"/>
    </location>
</feature>
<organism evidence="4 5">
    <name type="scientific">Chrysophaeum taylorii</name>
    <dbReference type="NCBI Taxonomy" id="2483200"/>
    <lineage>
        <taxon>Eukaryota</taxon>
        <taxon>Sar</taxon>
        <taxon>Stramenopiles</taxon>
        <taxon>Ochrophyta</taxon>
        <taxon>Pelagophyceae</taxon>
        <taxon>Pelagomonadales</taxon>
        <taxon>Pelagomonadaceae</taxon>
        <taxon>Chrysophaeum</taxon>
    </lineage>
</organism>
<dbReference type="Proteomes" id="UP001230188">
    <property type="component" value="Unassembled WGS sequence"/>
</dbReference>
<evidence type="ECO:0000256" key="1">
    <source>
        <dbReference type="SAM" id="MobiDB-lite"/>
    </source>
</evidence>
<dbReference type="SUPFAM" id="SSF52266">
    <property type="entry name" value="SGNH hydrolase"/>
    <property type="match status" value="1"/>
</dbReference>
<feature type="compositionally biased region" description="Pro residues" evidence="1">
    <location>
        <begin position="407"/>
        <end position="430"/>
    </location>
</feature>
<accession>A0AAD7UAS6</accession>
<proteinExistence type="predicted"/>
<evidence type="ECO:0000313" key="4">
    <source>
        <dbReference type="EMBL" id="KAJ8601421.1"/>
    </source>
</evidence>
<keyword evidence="5" id="KW-1185">Reference proteome</keyword>
<dbReference type="Pfam" id="PF13472">
    <property type="entry name" value="Lipase_GDSL_2"/>
    <property type="match status" value="1"/>
</dbReference>
<reference evidence="4" key="1">
    <citation type="submission" date="2023-01" db="EMBL/GenBank/DDBJ databases">
        <title>Metagenome sequencing of chrysophaentin producing Chrysophaeum taylorii.</title>
        <authorList>
            <person name="Davison J."/>
            <person name="Bewley C."/>
        </authorList>
    </citation>
    <scope>NUCLEOTIDE SEQUENCE</scope>
    <source>
        <strain evidence="4">NIES-1699</strain>
    </source>
</reference>
<feature type="compositionally biased region" description="Low complexity" evidence="1">
    <location>
        <begin position="360"/>
        <end position="382"/>
    </location>
</feature>
<dbReference type="AlphaFoldDB" id="A0AAD7UAS6"/>
<dbReference type="PRINTS" id="PR01217">
    <property type="entry name" value="PRICHEXTENSN"/>
</dbReference>
<feature type="region of interest" description="Disordered" evidence="1">
    <location>
        <begin position="336"/>
        <end position="450"/>
    </location>
</feature>
<dbReference type="InterPro" id="IPR036514">
    <property type="entry name" value="SGNH_hydro_sf"/>
</dbReference>
<dbReference type="EMBL" id="JAQMWT010000432">
    <property type="protein sequence ID" value="KAJ8601421.1"/>
    <property type="molecule type" value="Genomic_DNA"/>
</dbReference>
<feature type="compositionally biased region" description="Pro residues" evidence="1">
    <location>
        <begin position="311"/>
        <end position="323"/>
    </location>
</feature>
<feature type="compositionally biased region" description="Polar residues" evidence="1">
    <location>
        <begin position="1"/>
        <end position="11"/>
    </location>
</feature>
<sequence>MVHVSTTTTTAAFEGDGRTRRRRRRDADGSLETMISLLRRRRFWKLRSLAVAQLLSVGWADQSSPPSDFIIKVACVGDSITKGTTASSEATQYPSVLQIFLGDAYAVENYGKRGKTLTRSKEHWYQDTDEFEDALQSEPGIVVIGLGTNDAKEAYWRNKTNPGEDFAGQYADFVGIFRTLPSEPQILVLVPVLQAEEDRGEWPDPTIINEELPPYVFKVGNESGATVVDLREIFEPSDADLAAGYYANRTLYHDEIHPNDLGYEKMASLITDAIRALPFAPTLAPTTTPRPSVTPTTSAPTTPAPSSVPTTPVPTALPSPVPTPLTWLPTNLPSLRPTFSPATTEPSLCPKTSAPTTCRPTSLPTFIPTSPSPSSRPTSLPTTPMPTPFTPYPTSLPTSHPTEPTAVPSPIPTSLPTPVPSAVPSPPPTSCPTASTTVTPATSPQNASASGRDVPHIFIAAATTACVVVLIIAGFGVSHYCCTRRVAKVDMCDDDDDDDDDDHFQEASPPYQSEGHYRSDSSDVPATSGDPPPGGRRYFMDSVRLLSLASTSEESELLRIASRAEDSKDEQDSTLS</sequence>
<name>A0AAD7UAS6_9STRA</name>
<keyword evidence="2" id="KW-1133">Transmembrane helix</keyword>
<feature type="region of interest" description="Disordered" evidence="1">
    <location>
        <begin position="550"/>
        <end position="576"/>
    </location>
</feature>
<keyword evidence="2" id="KW-0472">Membrane</keyword>
<keyword evidence="2" id="KW-0812">Transmembrane</keyword>
<evidence type="ECO:0000259" key="3">
    <source>
        <dbReference type="Pfam" id="PF13472"/>
    </source>
</evidence>
<comment type="caution">
    <text evidence="4">The sequence shown here is derived from an EMBL/GenBank/DDBJ whole genome shotgun (WGS) entry which is preliminary data.</text>
</comment>
<feature type="region of interest" description="Disordered" evidence="1">
    <location>
        <begin position="1"/>
        <end position="26"/>
    </location>
</feature>
<feature type="region of interest" description="Disordered" evidence="1">
    <location>
        <begin position="495"/>
        <end position="538"/>
    </location>
</feature>
<feature type="domain" description="SGNH hydrolase-type esterase" evidence="3">
    <location>
        <begin position="75"/>
        <end position="264"/>
    </location>
</feature>
<dbReference type="Gene3D" id="3.40.50.1110">
    <property type="entry name" value="SGNH hydrolase"/>
    <property type="match status" value="1"/>
</dbReference>
<dbReference type="GO" id="GO:0004622">
    <property type="term" value="F:phosphatidylcholine lysophospholipase activity"/>
    <property type="evidence" value="ECO:0007669"/>
    <property type="project" value="TreeGrafter"/>
</dbReference>
<evidence type="ECO:0000256" key="2">
    <source>
        <dbReference type="SAM" id="Phobius"/>
    </source>
</evidence>
<dbReference type="InterPro" id="IPR013830">
    <property type="entry name" value="SGNH_hydro"/>
</dbReference>
<dbReference type="PANTHER" id="PTHR30383">
    <property type="entry name" value="THIOESTERASE 1/PROTEASE 1/LYSOPHOSPHOLIPASE L1"/>
    <property type="match status" value="1"/>
</dbReference>
<feature type="compositionally biased region" description="Low complexity" evidence="1">
    <location>
        <begin position="431"/>
        <end position="444"/>
    </location>
</feature>
<dbReference type="PANTHER" id="PTHR30383:SF5">
    <property type="entry name" value="SGNH HYDROLASE-TYPE ESTERASE DOMAIN-CONTAINING PROTEIN"/>
    <property type="match status" value="1"/>
</dbReference>